<dbReference type="CDD" id="cd20551">
    <property type="entry name" value="CYCLIN_TFIIB_rpt1"/>
    <property type="match status" value="1"/>
</dbReference>
<protein>
    <submittedName>
        <fullName evidence="7">TFIIB domain-containing protein/TF_Zn_Ribbon domain-containing protein</fullName>
    </submittedName>
</protein>
<organism evidence="7 8">
    <name type="scientific">Cephalotus follicularis</name>
    <name type="common">Albany pitcher plant</name>
    <dbReference type="NCBI Taxonomy" id="3775"/>
    <lineage>
        <taxon>Eukaryota</taxon>
        <taxon>Viridiplantae</taxon>
        <taxon>Streptophyta</taxon>
        <taxon>Embryophyta</taxon>
        <taxon>Tracheophyta</taxon>
        <taxon>Spermatophyta</taxon>
        <taxon>Magnoliopsida</taxon>
        <taxon>eudicotyledons</taxon>
        <taxon>Gunneridae</taxon>
        <taxon>Pentapetalae</taxon>
        <taxon>rosids</taxon>
        <taxon>fabids</taxon>
        <taxon>Oxalidales</taxon>
        <taxon>Cephalotaceae</taxon>
        <taxon>Cephalotus</taxon>
    </lineage>
</organism>
<dbReference type="InterPro" id="IPR013137">
    <property type="entry name" value="Znf_TFIIB"/>
</dbReference>
<keyword evidence="8" id="KW-1185">Reference proteome</keyword>
<feature type="domain" description="TFIIB-type" evidence="6">
    <location>
        <begin position="2"/>
        <end position="34"/>
    </location>
</feature>
<gene>
    <name evidence="7" type="ORF">CFOL_v3_09206</name>
</gene>
<dbReference type="SUPFAM" id="SSF47954">
    <property type="entry name" value="Cyclin-like"/>
    <property type="match status" value="2"/>
</dbReference>
<evidence type="ECO:0000256" key="3">
    <source>
        <dbReference type="ARBA" id="ARBA00023015"/>
    </source>
</evidence>
<dbReference type="SUPFAM" id="SSF57783">
    <property type="entry name" value="Zinc beta-ribbon"/>
    <property type="match status" value="1"/>
</dbReference>
<dbReference type="Gene3D" id="1.10.472.170">
    <property type="match status" value="1"/>
</dbReference>
<dbReference type="GO" id="GO:0070897">
    <property type="term" value="P:transcription preinitiation complex assembly"/>
    <property type="evidence" value="ECO:0007669"/>
    <property type="project" value="InterPro"/>
</dbReference>
<dbReference type="PANTHER" id="PTHR11618:SF81">
    <property type="entry name" value="TRANSCRIPTION INITIATION FACTOR IIB-LIKE"/>
    <property type="match status" value="1"/>
</dbReference>
<dbReference type="InParanoid" id="A0A1Q3BCZ5"/>
<dbReference type="AlphaFoldDB" id="A0A1Q3BCZ5"/>
<evidence type="ECO:0000256" key="1">
    <source>
        <dbReference type="ARBA" id="ARBA00010857"/>
    </source>
</evidence>
<dbReference type="Pfam" id="PF08271">
    <property type="entry name" value="Zn_Ribbon_TF"/>
    <property type="match status" value="1"/>
</dbReference>
<keyword evidence="5" id="KW-0862">Zinc</keyword>
<dbReference type="InterPro" id="IPR036915">
    <property type="entry name" value="Cyclin-like_sf"/>
</dbReference>
<comment type="caution">
    <text evidence="7">The sequence shown here is derived from an EMBL/GenBank/DDBJ whole genome shotgun (WGS) entry which is preliminary data.</text>
</comment>
<evidence type="ECO:0000256" key="5">
    <source>
        <dbReference type="PROSITE-ProRule" id="PRU00469"/>
    </source>
</evidence>
<dbReference type="EMBL" id="BDDD01000428">
    <property type="protein sequence ID" value="GAV65692.1"/>
    <property type="molecule type" value="Genomic_DNA"/>
</dbReference>
<dbReference type="STRING" id="3775.A0A1Q3BCZ5"/>
<dbReference type="InterPro" id="IPR023486">
    <property type="entry name" value="TFIIB_CS"/>
</dbReference>
<dbReference type="PROSITE" id="PS00782">
    <property type="entry name" value="TFIIB"/>
    <property type="match status" value="1"/>
</dbReference>
<evidence type="ECO:0000313" key="7">
    <source>
        <dbReference type="EMBL" id="GAV65692.1"/>
    </source>
</evidence>
<dbReference type="Pfam" id="PF00382">
    <property type="entry name" value="TFIIB"/>
    <property type="match status" value="2"/>
</dbReference>
<dbReference type="GO" id="GO:0017025">
    <property type="term" value="F:TBP-class protein binding"/>
    <property type="evidence" value="ECO:0007669"/>
    <property type="project" value="InterPro"/>
</dbReference>
<evidence type="ECO:0000259" key="6">
    <source>
        <dbReference type="PROSITE" id="PS51134"/>
    </source>
</evidence>
<keyword evidence="5" id="KW-0863">Zinc-finger</keyword>
<dbReference type="InterPro" id="IPR013763">
    <property type="entry name" value="Cyclin-like_dom"/>
</dbReference>
<name>A0A1Q3BCZ5_CEPFO</name>
<dbReference type="GO" id="GO:0005634">
    <property type="term" value="C:nucleus"/>
    <property type="evidence" value="ECO:0007669"/>
    <property type="project" value="TreeGrafter"/>
</dbReference>
<evidence type="ECO:0000256" key="2">
    <source>
        <dbReference type="ARBA" id="ARBA00022737"/>
    </source>
</evidence>
<evidence type="ECO:0000256" key="4">
    <source>
        <dbReference type="ARBA" id="ARBA00023163"/>
    </source>
</evidence>
<proteinExistence type="inferred from homology"/>
<dbReference type="PRINTS" id="PR00685">
    <property type="entry name" value="TIFACTORIIB"/>
</dbReference>
<dbReference type="OrthoDB" id="25790at2759"/>
<dbReference type="SMART" id="SM00385">
    <property type="entry name" value="CYCLIN"/>
    <property type="match status" value="2"/>
</dbReference>
<dbReference type="PROSITE" id="PS51134">
    <property type="entry name" value="ZF_TFIIB"/>
    <property type="match status" value="1"/>
</dbReference>
<dbReference type="PANTHER" id="PTHR11618">
    <property type="entry name" value="TRANSCRIPTION INITIATION FACTOR IIB-RELATED"/>
    <property type="match status" value="1"/>
</dbReference>
<accession>A0A1Q3BCZ5</accession>
<sequence>MDPGYCLECKRNTVLVLDRKSGDTICSECGLILEDHYVDEYVEWRTFTDDHNDSDPNRVGGHQNPFLATSNLSIMISKPQHGGGGGRGSDDFFHHRLANTDKAFIQGFESIATIADRLSLVKTIKNRANEIYKNVENQVSCRGRKLDAVLAACLYIACREERLSRTFKEISEAADGVSGKEILKAAKFIQRLVEVNMNTGQHAVELVSRFCSNLGMKNQAIKAVEEAFKKSEDFVIRRNPQSILAAIIYIVSQLSDGKKKIRDVARAVDLAEGTIRKSYKDVYPLASRLIPSWYAKEEDISRIFAS</sequence>
<reference evidence="8" key="1">
    <citation type="submission" date="2016-04" db="EMBL/GenBank/DDBJ databases">
        <title>Cephalotus genome sequencing.</title>
        <authorList>
            <person name="Fukushima K."/>
            <person name="Hasebe M."/>
            <person name="Fang X."/>
        </authorList>
    </citation>
    <scope>NUCLEOTIDE SEQUENCE [LARGE SCALE GENOMIC DNA]</scope>
    <source>
        <strain evidence="8">cv. St1</strain>
    </source>
</reference>
<comment type="similarity">
    <text evidence="1">Belongs to the TFIIB family.</text>
</comment>
<keyword evidence="4" id="KW-0804">Transcription</keyword>
<dbReference type="FunFam" id="1.10.472.170:FF:000001">
    <property type="entry name" value="Transcription initiation factor IIB"/>
    <property type="match status" value="1"/>
</dbReference>
<dbReference type="GO" id="GO:0008270">
    <property type="term" value="F:zinc ion binding"/>
    <property type="evidence" value="ECO:0007669"/>
    <property type="project" value="UniProtKB-KW"/>
</dbReference>
<dbReference type="InterPro" id="IPR013150">
    <property type="entry name" value="TFIIB_cyclin"/>
</dbReference>
<dbReference type="InterPro" id="IPR000812">
    <property type="entry name" value="TFIIB"/>
</dbReference>
<keyword evidence="5" id="KW-0479">Metal-binding</keyword>
<dbReference type="Gene3D" id="1.10.472.10">
    <property type="entry name" value="Cyclin-like"/>
    <property type="match status" value="1"/>
</dbReference>
<evidence type="ECO:0000313" key="8">
    <source>
        <dbReference type="Proteomes" id="UP000187406"/>
    </source>
</evidence>
<keyword evidence="3" id="KW-0805">Transcription regulation</keyword>
<dbReference type="GO" id="GO:0097550">
    <property type="term" value="C:transcription preinitiation complex"/>
    <property type="evidence" value="ECO:0007669"/>
    <property type="project" value="TreeGrafter"/>
</dbReference>
<keyword evidence="2" id="KW-0677">Repeat</keyword>
<dbReference type="Proteomes" id="UP000187406">
    <property type="component" value="Unassembled WGS sequence"/>
</dbReference>